<reference evidence="6 7" key="1">
    <citation type="submission" date="2018-08" db="EMBL/GenBank/DDBJ databases">
        <title>A genome reference for cultivated species of the human gut microbiota.</title>
        <authorList>
            <person name="Zou Y."/>
            <person name="Xue W."/>
            <person name="Luo G."/>
        </authorList>
    </citation>
    <scope>NUCLEOTIDE SEQUENCE [LARGE SCALE GENOMIC DNA]</scope>
    <source>
        <strain evidence="6 7">OF01-1</strain>
    </source>
</reference>
<dbReference type="Pfam" id="PF07804">
    <property type="entry name" value="HipA_C"/>
    <property type="match status" value="1"/>
</dbReference>
<dbReference type="RefSeq" id="WP_005821864.1">
    <property type="nucleotide sequence ID" value="NZ_JAGJHH010000017.1"/>
</dbReference>
<dbReference type="PANTHER" id="PTHR37419:SF8">
    <property type="entry name" value="TOXIN YJJJ"/>
    <property type="match status" value="1"/>
</dbReference>
<sequence length="294" mass="33130">MNLKIFSVGGNFGVFDDSLPDGWGNLLLDRYLQEKGINPYKLNVLERLSLIGSTGRGALEYRPDKSIVTDDEFLDFDRLSKEVEKILESKESDGSVDLLYKYGGSSGGARPKVFAKIDGREWLVKFKATSDPVNVGEIEYNYSILAKECGIRMAETRLVNGRYFGVERFDRTPQGKIHTISAAGLLHANYRIPSLDYSLLLKLTLNLTKDMEQVAEMFRLMVFNVLIFNRDDHAKNFSFQWIDGEWKLSPAYDILPSSGFNGYHTTTINGKGEPKLADIITLANEIGLSKQYVN</sequence>
<dbReference type="AlphaFoldDB" id="A0A413JW65"/>
<proteinExistence type="inferred from homology"/>
<dbReference type="GO" id="GO:0005829">
    <property type="term" value="C:cytosol"/>
    <property type="evidence" value="ECO:0007669"/>
    <property type="project" value="TreeGrafter"/>
</dbReference>
<dbReference type="PANTHER" id="PTHR37419">
    <property type="entry name" value="SERINE/THREONINE-PROTEIN KINASE TOXIN HIPA"/>
    <property type="match status" value="1"/>
</dbReference>
<evidence type="ECO:0000256" key="3">
    <source>
        <dbReference type="ARBA" id="ARBA00022777"/>
    </source>
</evidence>
<comment type="caution">
    <text evidence="6">The sequence shown here is derived from an EMBL/GenBank/DDBJ whole genome shotgun (WGS) entry which is preliminary data.</text>
</comment>
<dbReference type="Pfam" id="PF13657">
    <property type="entry name" value="Couple_hipA"/>
    <property type="match status" value="1"/>
</dbReference>
<evidence type="ECO:0000313" key="6">
    <source>
        <dbReference type="EMBL" id="RGY67488.1"/>
    </source>
</evidence>
<dbReference type="GO" id="GO:0004674">
    <property type="term" value="F:protein serine/threonine kinase activity"/>
    <property type="evidence" value="ECO:0007669"/>
    <property type="project" value="TreeGrafter"/>
</dbReference>
<evidence type="ECO:0000313" key="7">
    <source>
        <dbReference type="Proteomes" id="UP000284614"/>
    </source>
</evidence>
<name>A0A413JW65_BACFG</name>
<dbReference type="InterPro" id="IPR012893">
    <property type="entry name" value="HipA-like_C"/>
</dbReference>
<feature type="domain" description="HipA N-terminal subdomain 1" evidence="5">
    <location>
        <begin position="10"/>
        <end position="61"/>
    </location>
</feature>
<dbReference type="EMBL" id="QSDG01000014">
    <property type="protein sequence ID" value="RGY67488.1"/>
    <property type="molecule type" value="Genomic_DNA"/>
</dbReference>
<organism evidence="6 7">
    <name type="scientific">Bacteroides fragilis</name>
    <dbReference type="NCBI Taxonomy" id="817"/>
    <lineage>
        <taxon>Bacteria</taxon>
        <taxon>Pseudomonadati</taxon>
        <taxon>Bacteroidota</taxon>
        <taxon>Bacteroidia</taxon>
        <taxon>Bacteroidales</taxon>
        <taxon>Bacteroidaceae</taxon>
        <taxon>Bacteroides</taxon>
    </lineage>
</organism>
<keyword evidence="2" id="KW-0808">Transferase</keyword>
<feature type="domain" description="HipA-like C-terminal" evidence="4">
    <location>
        <begin position="105"/>
        <end position="291"/>
    </location>
</feature>
<dbReference type="InterPro" id="IPR017508">
    <property type="entry name" value="HipA_N1"/>
</dbReference>
<evidence type="ECO:0000256" key="1">
    <source>
        <dbReference type="ARBA" id="ARBA00010164"/>
    </source>
</evidence>
<dbReference type="Gene3D" id="1.10.1070.20">
    <property type="match status" value="1"/>
</dbReference>
<keyword evidence="3" id="KW-0418">Kinase</keyword>
<accession>A0A413JW65</accession>
<evidence type="ECO:0000259" key="5">
    <source>
        <dbReference type="Pfam" id="PF13657"/>
    </source>
</evidence>
<evidence type="ECO:0000256" key="2">
    <source>
        <dbReference type="ARBA" id="ARBA00022679"/>
    </source>
</evidence>
<evidence type="ECO:0000259" key="4">
    <source>
        <dbReference type="Pfam" id="PF07804"/>
    </source>
</evidence>
<dbReference type="Proteomes" id="UP000284614">
    <property type="component" value="Unassembled WGS sequence"/>
</dbReference>
<comment type="similarity">
    <text evidence="1">Belongs to the HipA Ser/Thr kinase family.</text>
</comment>
<dbReference type="InterPro" id="IPR052028">
    <property type="entry name" value="HipA_Ser/Thr_kinase"/>
</dbReference>
<protein>
    <submittedName>
        <fullName evidence="6">Type II toxin-antitoxin system HipA family toxin</fullName>
    </submittedName>
</protein>
<gene>
    <name evidence="6" type="ORF">DXA27_15480</name>
</gene>